<dbReference type="RefSeq" id="WP_091448346.1">
    <property type="nucleotide sequence ID" value="NZ_FMZZ01000001.1"/>
</dbReference>
<keyword evidence="2" id="KW-1185">Reference proteome</keyword>
<organism evidence="1 2">
    <name type="scientific">Actinokineospora iranica</name>
    <dbReference type="NCBI Taxonomy" id="1271860"/>
    <lineage>
        <taxon>Bacteria</taxon>
        <taxon>Bacillati</taxon>
        <taxon>Actinomycetota</taxon>
        <taxon>Actinomycetes</taxon>
        <taxon>Pseudonocardiales</taxon>
        <taxon>Pseudonocardiaceae</taxon>
        <taxon>Actinokineospora</taxon>
    </lineage>
</organism>
<dbReference type="Proteomes" id="UP000199501">
    <property type="component" value="Unassembled WGS sequence"/>
</dbReference>
<reference evidence="2" key="1">
    <citation type="submission" date="2016-10" db="EMBL/GenBank/DDBJ databases">
        <authorList>
            <person name="Varghese N."/>
            <person name="Submissions S."/>
        </authorList>
    </citation>
    <scope>NUCLEOTIDE SEQUENCE [LARGE SCALE GENOMIC DNA]</scope>
    <source>
        <strain evidence="2">IBRC-M 10403</strain>
    </source>
</reference>
<evidence type="ECO:0000313" key="2">
    <source>
        <dbReference type="Proteomes" id="UP000199501"/>
    </source>
</evidence>
<protein>
    <submittedName>
        <fullName evidence="1">Uncharacterized protein</fullName>
    </submittedName>
</protein>
<sequence length="73" mass="8238">MNVMIQDSRLRRTVAARVAEMPAYEERFWAIVDSAGVDRGEADRLLDVAVEWIGAGRATLCDPYALVLSWMPR</sequence>
<dbReference type="AlphaFoldDB" id="A0A1G6KHC0"/>
<accession>A0A1G6KHC0</accession>
<dbReference type="EMBL" id="FMZZ01000001">
    <property type="protein sequence ID" value="SDC30479.1"/>
    <property type="molecule type" value="Genomic_DNA"/>
</dbReference>
<evidence type="ECO:0000313" key="1">
    <source>
        <dbReference type="EMBL" id="SDC30479.1"/>
    </source>
</evidence>
<dbReference type="OrthoDB" id="3697925at2"/>
<proteinExistence type="predicted"/>
<gene>
    <name evidence="1" type="ORF">SAMN05216174_101918</name>
</gene>
<name>A0A1G6KHC0_9PSEU</name>
<dbReference type="STRING" id="1271860.SAMN05216174_101918"/>